<dbReference type="EMBL" id="OU963868">
    <property type="protein sequence ID" value="CAH0393832.1"/>
    <property type="molecule type" value="Genomic_DNA"/>
</dbReference>
<evidence type="ECO:0000313" key="1">
    <source>
        <dbReference type="EMBL" id="CAH0393832.1"/>
    </source>
</evidence>
<name>A0A9P0ALF0_BEMTA</name>
<sequence length="121" mass="13881">MTVLSWENVLEFSANNLTEDLKDELGSELVKCDIESQSDVSKLQHMLKISQQILLYKNEQVEALTTEIDNLAAHQGEYEVQNRQSLQEEIDQLRAQLSQAARFKDLSKDDSKHICKFSPNL</sequence>
<dbReference type="AlphaFoldDB" id="A0A9P0ALF0"/>
<reference evidence="1" key="1">
    <citation type="submission" date="2021-12" db="EMBL/GenBank/DDBJ databases">
        <authorList>
            <person name="King R."/>
        </authorList>
    </citation>
    <scope>NUCLEOTIDE SEQUENCE</scope>
</reference>
<gene>
    <name evidence="1" type="ORF">BEMITA_LOCUS12190</name>
</gene>
<proteinExistence type="predicted"/>
<protein>
    <submittedName>
        <fullName evidence="1">Uncharacterized protein</fullName>
    </submittedName>
</protein>
<evidence type="ECO:0000313" key="2">
    <source>
        <dbReference type="Proteomes" id="UP001152759"/>
    </source>
</evidence>
<keyword evidence="2" id="KW-1185">Reference proteome</keyword>
<accession>A0A9P0ALF0</accession>
<dbReference type="Proteomes" id="UP001152759">
    <property type="component" value="Chromosome 7"/>
</dbReference>
<organism evidence="1 2">
    <name type="scientific">Bemisia tabaci</name>
    <name type="common">Sweetpotato whitefly</name>
    <name type="synonym">Aleurodes tabaci</name>
    <dbReference type="NCBI Taxonomy" id="7038"/>
    <lineage>
        <taxon>Eukaryota</taxon>
        <taxon>Metazoa</taxon>
        <taxon>Ecdysozoa</taxon>
        <taxon>Arthropoda</taxon>
        <taxon>Hexapoda</taxon>
        <taxon>Insecta</taxon>
        <taxon>Pterygota</taxon>
        <taxon>Neoptera</taxon>
        <taxon>Paraneoptera</taxon>
        <taxon>Hemiptera</taxon>
        <taxon>Sternorrhyncha</taxon>
        <taxon>Aleyrodoidea</taxon>
        <taxon>Aleyrodidae</taxon>
        <taxon>Aleyrodinae</taxon>
        <taxon>Bemisia</taxon>
    </lineage>
</organism>